<protein>
    <submittedName>
        <fullName evidence="5">Thioesterase superfamily protein</fullName>
    </submittedName>
</protein>
<dbReference type="KEGG" id="thd:BHV28_06480"/>
<evidence type="ECO:0000313" key="6">
    <source>
        <dbReference type="Proteomes" id="UP000188912"/>
    </source>
</evidence>
<reference evidence="5 6" key="2">
    <citation type="journal article" date="2016" name="Sci. Rep.">
        <title>The genome of Rhizobiales bacteria in predatory ants reveals urease gene functions but no genes for nitrogen fixation.</title>
        <authorList>
            <person name="Neuvonen M.M."/>
            <person name="Tamarit D."/>
            <person name="Naslund K."/>
            <person name="Liebig J."/>
            <person name="Feldhaar H."/>
            <person name="Moran N.A."/>
            <person name="Guy L."/>
            <person name="Andersson S.G."/>
        </authorList>
    </citation>
    <scope>NUCLEOTIDE SEQUENCE [LARGE SCALE GENOMIC DNA]</scope>
    <source>
        <strain evidence="5 6">Hsal</strain>
    </source>
</reference>
<evidence type="ECO:0000256" key="3">
    <source>
        <dbReference type="PROSITE-ProRule" id="PRU01106"/>
    </source>
</evidence>
<evidence type="ECO:0000259" key="4">
    <source>
        <dbReference type="PROSITE" id="PS51770"/>
    </source>
</evidence>
<dbReference type="Proteomes" id="UP000188912">
    <property type="component" value="Chromosome"/>
</dbReference>
<dbReference type="Gene3D" id="3.10.129.10">
    <property type="entry name" value="Hotdog Thioesterase"/>
    <property type="match status" value="1"/>
</dbReference>
<feature type="domain" description="HotDog ACOT-type" evidence="4">
    <location>
        <begin position="15"/>
        <end position="127"/>
    </location>
</feature>
<reference evidence="5 6" key="1">
    <citation type="journal article" date="2010" name="Science">
        <title>Genomic comparison of the ants Camponotus floridanus and Harpegnathos saltator.</title>
        <authorList>
            <person name="Bonasio R."/>
            <person name="Zhang G."/>
            <person name="Ye C."/>
            <person name="Mutti N.S."/>
            <person name="Fang X."/>
            <person name="Qin N."/>
            <person name="Donahue G."/>
            <person name="Yang P."/>
            <person name="Li Q."/>
            <person name="Li C."/>
            <person name="Zhang P."/>
            <person name="Huang Z."/>
            <person name="Berger S.L."/>
            <person name="Reinberg D."/>
            <person name="Wang J."/>
            <person name="Liebig J."/>
        </authorList>
    </citation>
    <scope>NUCLEOTIDE SEQUENCE [LARGE SCALE GENOMIC DNA]</scope>
    <source>
        <strain evidence="5 6">Hsal</strain>
    </source>
</reference>
<sequence length="135" mass="14481">MSMIKRPAAGVKRPPAGELTLKVPAMPRDANAAGDIFGGWVMAQMDSAAGLRASEVARGRVVTAAVKEMAFVSPVKIGDTLAIYTDGVTVGRSSIRFRVEAWAIRYLSHEMELVTCAEFIMVALDKKGKPTRISS</sequence>
<dbReference type="InterPro" id="IPR033120">
    <property type="entry name" value="HOTDOG_ACOT"/>
</dbReference>
<evidence type="ECO:0000256" key="2">
    <source>
        <dbReference type="ARBA" id="ARBA00022801"/>
    </source>
</evidence>
<evidence type="ECO:0000256" key="1">
    <source>
        <dbReference type="ARBA" id="ARBA00010458"/>
    </source>
</evidence>
<dbReference type="STRING" id="1902579.BHV28_06480"/>
<dbReference type="CDD" id="cd03442">
    <property type="entry name" value="BFIT_BACH"/>
    <property type="match status" value="1"/>
</dbReference>
<dbReference type="EMBL" id="CP017315">
    <property type="protein sequence ID" value="AQS41351.1"/>
    <property type="molecule type" value="Genomic_DNA"/>
</dbReference>
<proteinExistence type="inferred from homology"/>
<dbReference type="AlphaFoldDB" id="A0A1U9JU07"/>
<dbReference type="GO" id="GO:0006637">
    <property type="term" value="P:acyl-CoA metabolic process"/>
    <property type="evidence" value="ECO:0007669"/>
    <property type="project" value="TreeGrafter"/>
</dbReference>
<dbReference type="GO" id="GO:0005829">
    <property type="term" value="C:cytosol"/>
    <property type="evidence" value="ECO:0007669"/>
    <property type="project" value="TreeGrafter"/>
</dbReference>
<dbReference type="Pfam" id="PF03061">
    <property type="entry name" value="4HBT"/>
    <property type="match status" value="1"/>
</dbReference>
<dbReference type="SUPFAM" id="SSF54637">
    <property type="entry name" value="Thioesterase/thiol ester dehydrase-isomerase"/>
    <property type="match status" value="1"/>
</dbReference>
<dbReference type="GO" id="GO:0009062">
    <property type="term" value="P:fatty acid catabolic process"/>
    <property type="evidence" value="ECO:0007669"/>
    <property type="project" value="TreeGrafter"/>
</dbReference>
<gene>
    <name evidence="5" type="ORF">BHV28_06480</name>
</gene>
<dbReference type="InterPro" id="IPR029069">
    <property type="entry name" value="HotDog_dom_sf"/>
</dbReference>
<dbReference type="PANTHER" id="PTHR11049:SF5">
    <property type="entry name" value="ACYL-COA THIOESTER HYDROLASE YCIA"/>
    <property type="match status" value="1"/>
</dbReference>
<dbReference type="InterPro" id="IPR006683">
    <property type="entry name" value="Thioestr_dom"/>
</dbReference>
<organism evidence="5 6">
    <name type="scientific">Candidatus Tokpelaia hoelldobleri</name>
    <dbReference type="NCBI Taxonomy" id="1902579"/>
    <lineage>
        <taxon>Bacteria</taxon>
        <taxon>Pseudomonadati</taxon>
        <taxon>Pseudomonadota</taxon>
        <taxon>Alphaproteobacteria</taxon>
        <taxon>Hyphomicrobiales</taxon>
        <taxon>Candidatus Tokpelaia</taxon>
    </lineage>
</organism>
<accession>A0A1U9JU07</accession>
<keyword evidence="2 3" id="KW-0378">Hydrolase</keyword>
<dbReference type="PANTHER" id="PTHR11049">
    <property type="entry name" value="ACYL COENZYME A THIOESTER HYDROLASE"/>
    <property type="match status" value="1"/>
</dbReference>
<comment type="similarity">
    <text evidence="1">Belongs to the acyl coenzyme A hydrolase family.</text>
</comment>
<name>A0A1U9JU07_9HYPH</name>
<dbReference type="PROSITE" id="PS51770">
    <property type="entry name" value="HOTDOG_ACOT"/>
    <property type="match status" value="1"/>
</dbReference>
<dbReference type="InterPro" id="IPR040170">
    <property type="entry name" value="Cytosol_ACT"/>
</dbReference>
<keyword evidence="6" id="KW-1185">Reference proteome</keyword>
<dbReference type="GO" id="GO:0052816">
    <property type="term" value="F:long-chain fatty acyl-CoA hydrolase activity"/>
    <property type="evidence" value="ECO:0007669"/>
    <property type="project" value="TreeGrafter"/>
</dbReference>
<evidence type="ECO:0000313" key="5">
    <source>
        <dbReference type="EMBL" id="AQS41351.1"/>
    </source>
</evidence>